<reference evidence="5 6" key="1">
    <citation type="submission" date="2024-07" db="EMBL/GenBank/DDBJ databases">
        <title>Section-level genome sequencing and comparative genomics of Aspergillus sections Usti and Cavernicolus.</title>
        <authorList>
            <consortium name="Lawrence Berkeley National Laboratory"/>
            <person name="Nybo J.L."/>
            <person name="Vesth T.C."/>
            <person name="Theobald S."/>
            <person name="Frisvad J.C."/>
            <person name="Larsen T.O."/>
            <person name="Kjaerboelling I."/>
            <person name="Rothschild-Mancinelli K."/>
            <person name="Lyhne E.K."/>
            <person name="Kogle M.E."/>
            <person name="Barry K."/>
            <person name="Clum A."/>
            <person name="Na H."/>
            <person name="Ledsgaard L."/>
            <person name="Lin J."/>
            <person name="Lipzen A."/>
            <person name="Kuo A."/>
            <person name="Riley R."/>
            <person name="Mondo S."/>
            <person name="LaButti K."/>
            <person name="Haridas S."/>
            <person name="Pangalinan J."/>
            <person name="Salamov A.A."/>
            <person name="Simmons B.A."/>
            <person name="Magnuson J.K."/>
            <person name="Chen J."/>
            <person name="Drula E."/>
            <person name="Henrissat B."/>
            <person name="Wiebenga A."/>
            <person name="Lubbers R.J."/>
            <person name="Gomes A.C."/>
            <person name="Macurrencykelacurrency M.R."/>
            <person name="Stajich J."/>
            <person name="Grigoriev I.V."/>
            <person name="Mortensen U.H."/>
            <person name="De vries R.P."/>
            <person name="Baker S.E."/>
            <person name="Andersen M.R."/>
        </authorList>
    </citation>
    <scope>NUCLEOTIDE SEQUENCE [LARGE SCALE GENOMIC DNA]</scope>
    <source>
        <strain evidence="5 6">CBS 756.74</strain>
    </source>
</reference>
<evidence type="ECO:0000256" key="3">
    <source>
        <dbReference type="ARBA" id="ARBA00024042"/>
    </source>
</evidence>
<sequence>MANRNQTLDEKVYSIKDLEQLWLSQDGEIHQTRPEPNIFAEYYNEGAMDLITFASPHKLSQSISHCVNQAYSLHSNSSAYDRFVLRSRTVKFPFGFSPTAMQTLAHPKGDIATSKACNASNVLMGLLNYSTIKLEKVILGRENTPHVMQMSLLKNKAAMVQMIKGAEALFVTLDCPYLGRRLNEFRNRFSVPKGMEFPNLFPGVDVTNLEYGDERMAYGNTAYGSTHATQLNGPKLSPFFRQHTNVQIWAKGIYTSEDNLLAIKHGFNGLIVSNHGGRQLDGVLSSLDIPIAIDGGIRRGTDISKTLALGADFCLAGRIARFRTLRV</sequence>
<proteinExistence type="inferred from homology"/>
<protein>
    <submittedName>
        <fullName evidence="5">FMN-dependent dehydrogenase</fullName>
    </submittedName>
</protein>
<dbReference type="InterPro" id="IPR008259">
    <property type="entry name" value="FMN_hydac_DH_AS"/>
</dbReference>
<evidence type="ECO:0000256" key="1">
    <source>
        <dbReference type="ARBA" id="ARBA00001917"/>
    </source>
</evidence>
<name>A0ABR4KVK0_9EURO</name>
<dbReference type="Gene3D" id="3.20.20.70">
    <property type="entry name" value="Aldolase class I"/>
    <property type="match status" value="1"/>
</dbReference>
<dbReference type="GeneID" id="98157946"/>
<dbReference type="PANTHER" id="PTHR10578">
    <property type="entry name" value="S -2-HYDROXY-ACID OXIDASE-RELATED"/>
    <property type="match status" value="1"/>
</dbReference>
<dbReference type="SUPFAM" id="SSF51395">
    <property type="entry name" value="FMN-linked oxidoreductases"/>
    <property type="match status" value="1"/>
</dbReference>
<feature type="domain" description="FMN hydroxy acid dehydrogenase" evidence="4">
    <location>
        <begin position="16"/>
        <end position="327"/>
    </location>
</feature>
<dbReference type="PIRSF" id="PIRSF000138">
    <property type="entry name" value="Al-hdrx_acd_dh"/>
    <property type="match status" value="1"/>
</dbReference>
<evidence type="ECO:0000259" key="4">
    <source>
        <dbReference type="PROSITE" id="PS51349"/>
    </source>
</evidence>
<dbReference type="EMBL" id="JBFXLR010000010">
    <property type="protein sequence ID" value="KAL2855252.1"/>
    <property type="molecule type" value="Genomic_DNA"/>
</dbReference>
<dbReference type="InterPro" id="IPR000262">
    <property type="entry name" value="FMN-dep_DH"/>
</dbReference>
<dbReference type="InterPro" id="IPR037396">
    <property type="entry name" value="FMN_HAD"/>
</dbReference>
<gene>
    <name evidence="5" type="ORF">BJX68DRAFT_253819</name>
</gene>
<dbReference type="PROSITE" id="PS00557">
    <property type="entry name" value="FMN_HYDROXY_ACID_DH_1"/>
    <property type="match status" value="1"/>
</dbReference>
<keyword evidence="2" id="KW-0560">Oxidoreductase</keyword>
<organism evidence="5 6">
    <name type="scientific">Aspergillus pseudodeflectus</name>
    <dbReference type="NCBI Taxonomy" id="176178"/>
    <lineage>
        <taxon>Eukaryota</taxon>
        <taxon>Fungi</taxon>
        <taxon>Dikarya</taxon>
        <taxon>Ascomycota</taxon>
        <taxon>Pezizomycotina</taxon>
        <taxon>Eurotiomycetes</taxon>
        <taxon>Eurotiomycetidae</taxon>
        <taxon>Eurotiales</taxon>
        <taxon>Aspergillaceae</taxon>
        <taxon>Aspergillus</taxon>
        <taxon>Aspergillus subgen. Nidulantes</taxon>
    </lineage>
</organism>
<dbReference type="InterPro" id="IPR013785">
    <property type="entry name" value="Aldolase_TIM"/>
</dbReference>
<accession>A0ABR4KVK0</accession>
<keyword evidence="6" id="KW-1185">Reference proteome</keyword>
<dbReference type="PANTHER" id="PTHR10578:SF149">
    <property type="entry name" value="2-HYDROXYACID OXIDASE 2"/>
    <property type="match status" value="1"/>
</dbReference>
<dbReference type="Pfam" id="PF01070">
    <property type="entry name" value="FMN_dh"/>
    <property type="match status" value="1"/>
</dbReference>
<comment type="caution">
    <text evidence="5">The sequence shown here is derived from an EMBL/GenBank/DDBJ whole genome shotgun (WGS) entry which is preliminary data.</text>
</comment>
<evidence type="ECO:0000313" key="5">
    <source>
        <dbReference type="EMBL" id="KAL2855252.1"/>
    </source>
</evidence>
<dbReference type="PROSITE" id="PS51349">
    <property type="entry name" value="FMN_HYDROXY_ACID_DH_2"/>
    <property type="match status" value="1"/>
</dbReference>
<comment type="cofactor">
    <cofactor evidence="1">
        <name>FMN</name>
        <dbReference type="ChEBI" id="CHEBI:58210"/>
    </cofactor>
</comment>
<dbReference type="InterPro" id="IPR012133">
    <property type="entry name" value="Alpha-hydoxy_acid_DH_FMN"/>
</dbReference>
<evidence type="ECO:0000313" key="6">
    <source>
        <dbReference type="Proteomes" id="UP001610444"/>
    </source>
</evidence>
<comment type="similarity">
    <text evidence="3">Belongs to the FMN-dependent alpha-hydroxy acid dehydrogenase family.</text>
</comment>
<dbReference type="RefSeq" id="XP_070901908.1">
    <property type="nucleotide sequence ID" value="XM_071042782.1"/>
</dbReference>
<evidence type="ECO:0000256" key="2">
    <source>
        <dbReference type="ARBA" id="ARBA00023002"/>
    </source>
</evidence>
<dbReference type="Proteomes" id="UP001610444">
    <property type="component" value="Unassembled WGS sequence"/>
</dbReference>